<name>A0A939LUB5_9CELL</name>
<dbReference type="Proteomes" id="UP000664209">
    <property type="component" value="Unassembled WGS sequence"/>
</dbReference>
<dbReference type="GO" id="GO:0005506">
    <property type="term" value="F:iron ion binding"/>
    <property type="evidence" value="ECO:0007669"/>
    <property type="project" value="InterPro"/>
</dbReference>
<comment type="caution">
    <text evidence="2">The sequence shown here is derived from an EMBL/GenBank/DDBJ whole genome shotgun (WGS) entry which is preliminary data.</text>
</comment>
<dbReference type="GO" id="GO:0020037">
    <property type="term" value="F:heme binding"/>
    <property type="evidence" value="ECO:0007669"/>
    <property type="project" value="InterPro"/>
</dbReference>
<dbReference type="PANTHER" id="PTHR24305">
    <property type="entry name" value="CYTOCHROME P450"/>
    <property type="match status" value="1"/>
</dbReference>
<dbReference type="InterPro" id="IPR001128">
    <property type="entry name" value="Cyt_P450"/>
</dbReference>
<keyword evidence="3" id="KW-1185">Reference proteome</keyword>
<dbReference type="PANTHER" id="PTHR24305:SF166">
    <property type="entry name" value="CYTOCHROME P450 12A4, MITOCHONDRIAL-RELATED"/>
    <property type="match status" value="1"/>
</dbReference>
<dbReference type="SUPFAM" id="SSF48264">
    <property type="entry name" value="Cytochrome P450"/>
    <property type="match status" value="1"/>
</dbReference>
<dbReference type="GO" id="GO:0004497">
    <property type="term" value="F:monooxygenase activity"/>
    <property type="evidence" value="ECO:0007669"/>
    <property type="project" value="InterPro"/>
</dbReference>
<dbReference type="Pfam" id="PF00067">
    <property type="entry name" value="p450"/>
    <property type="match status" value="1"/>
</dbReference>
<evidence type="ECO:0000256" key="1">
    <source>
        <dbReference type="ARBA" id="ARBA00010617"/>
    </source>
</evidence>
<dbReference type="InterPro" id="IPR036396">
    <property type="entry name" value="Cyt_P450_sf"/>
</dbReference>
<dbReference type="GO" id="GO:0016705">
    <property type="term" value="F:oxidoreductase activity, acting on paired donors, with incorporation or reduction of molecular oxygen"/>
    <property type="evidence" value="ECO:0007669"/>
    <property type="project" value="InterPro"/>
</dbReference>
<organism evidence="2 3">
    <name type="scientific">Actinotalea soli</name>
    <dbReference type="NCBI Taxonomy" id="2819234"/>
    <lineage>
        <taxon>Bacteria</taxon>
        <taxon>Bacillati</taxon>
        <taxon>Actinomycetota</taxon>
        <taxon>Actinomycetes</taxon>
        <taxon>Micrococcales</taxon>
        <taxon>Cellulomonadaceae</taxon>
        <taxon>Actinotalea</taxon>
    </lineage>
</organism>
<evidence type="ECO:0000313" key="2">
    <source>
        <dbReference type="EMBL" id="MBO1752820.1"/>
    </source>
</evidence>
<protein>
    <submittedName>
        <fullName evidence="2">Cytochrome P450</fullName>
    </submittedName>
</protein>
<comment type="similarity">
    <text evidence="1">Belongs to the cytochrome P450 family.</text>
</comment>
<dbReference type="InterPro" id="IPR050121">
    <property type="entry name" value="Cytochrome_P450_monoxygenase"/>
</dbReference>
<dbReference type="EMBL" id="JAGEMK010000008">
    <property type="protein sequence ID" value="MBO1752820.1"/>
    <property type="molecule type" value="Genomic_DNA"/>
</dbReference>
<evidence type="ECO:0000313" key="3">
    <source>
        <dbReference type="Proteomes" id="UP000664209"/>
    </source>
</evidence>
<dbReference type="RefSeq" id="WP_208056513.1">
    <property type="nucleotide sequence ID" value="NZ_JAGEMK010000008.1"/>
</dbReference>
<dbReference type="Gene3D" id="1.10.630.10">
    <property type="entry name" value="Cytochrome P450"/>
    <property type="match status" value="1"/>
</dbReference>
<sequence length="453" mass="50272">MTSTALPRTLPRAGVVDTVRVLGTVVLPTIARGVIIRRPPVVGLLERADADRRAVQLLQRLRRRYGSGPLRLRVPGRRMVVLLDHGDVRRVLAETPDPFTPATREKRAALGHFQPHGVLISQGEDREDRRRFNESVLDTPSPVHRSADGMVGGVRAEVDSLLGQVRRDGALTWAPYSAMWDRMVRRVVLGEGALADSALSDELRTLRATANWAFLHPRRRGVRASFLDRVEGHVRRADPGSLAGSVAAAPSTERTDPVQQVPQWLFAFDAAAWASFRALALLHSHPEQLARARAEIAGRDLDRPQDLPFLRATMLESLRLWPTTPAVLRESTERTVWEGGPMPEHTSILTYAPLFHRDDEHLAYAHTFDPEVWLDPARAADWPLIPFSDGPAVCPGRNLVLHVSSSILAMLLDATELGLDQAERLEPLPGTLDPFTLRFPVAQRLPVTQRSEG</sequence>
<gene>
    <name evidence="2" type="ORF">J4G33_13485</name>
</gene>
<dbReference type="AlphaFoldDB" id="A0A939LUB5"/>
<reference evidence="2" key="1">
    <citation type="submission" date="2021-03" db="EMBL/GenBank/DDBJ databases">
        <title>Actinotalea soli sp. nov., isolated from soil.</title>
        <authorList>
            <person name="Ping W."/>
            <person name="Zhang J."/>
        </authorList>
    </citation>
    <scope>NUCLEOTIDE SEQUENCE</scope>
    <source>
        <strain evidence="2">BY-33</strain>
    </source>
</reference>
<proteinExistence type="inferred from homology"/>
<accession>A0A939LUB5</accession>